<dbReference type="SUPFAM" id="SSF81665">
    <property type="entry name" value="Calcium ATPase, transmembrane domain M"/>
    <property type="match status" value="1"/>
</dbReference>
<dbReference type="PROSITE" id="PS00154">
    <property type="entry name" value="ATPASE_E1_E2"/>
    <property type="match status" value="1"/>
</dbReference>
<dbReference type="GO" id="GO:0005524">
    <property type="term" value="F:ATP binding"/>
    <property type="evidence" value="ECO:0007669"/>
    <property type="project" value="UniProtKB-KW"/>
</dbReference>
<keyword evidence="15" id="KW-0406">Ion transport</keyword>
<keyword evidence="6 23" id="KW-0812">Transmembrane</keyword>
<feature type="compositionally biased region" description="Basic and acidic residues" evidence="22">
    <location>
        <begin position="1117"/>
        <end position="1133"/>
    </location>
</feature>
<keyword evidence="8" id="KW-0547">Nucleotide-binding</keyword>
<evidence type="ECO:0000256" key="23">
    <source>
        <dbReference type="SAM" id="Phobius"/>
    </source>
</evidence>
<dbReference type="InterPro" id="IPR044492">
    <property type="entry name" value="P_typ_ATPase_HD_dom"/>
</dbReference>
<dbReference type="SUPFAM" id="SSF81660">
    <property type="entry name" value="Metal cation-transporting ATPase, ATP-binding domain N"/>
    <property type="match status" value="1"/>
</dbReference>
<evidence type="ECO:0000259" key="24">
    <source>
        <dbReference type="SMART" id="SM00831"/>
    </source>
</evidence>
<feature type="transmembrane region" description="Helical" evidence="23">
    <location>
        <begin position="927"/>
        <end position="949"/>
    </location>
</feature>
<dbReference type="SUPFAM" id="SSF81653">
    <property type="entry name" value="Calcium ATPase, transduction domain A"/>
    <property type="match status" value="1"/>
</dbReference>
<dbReference type="SMART" id="SM00831">
    <property type="entry name" value="Cation_ATPase_N"/>
    <property type="match status" value="1"/>
</dbReference>
<feature type="domain" description="Cation-transporting P-type ATPase N-terminal" evidence="24">
    <location>
        <begin position="39"/>
        <end position="113"/>
    </location>
</feature>
<protein>
    <recommendedName>
        <fullName evidence="19">P-type Na(+) transporter</fullName>
        <ecNumber evidence="19">7.2.2.3</ecNumber>
    </recommendedName>
</protein>
<evidence type="ECO:0000256" key="1">
    <source>
        <dbReference type="ARBA" id="ARBA00001946"/>
    </source>
</evidence>
<evidence type="ECO:0000256" key="18">
    <source>
        <dbReference type="ARBA" id="ARBA00035017"/>
    </source>
</evidence>
<feature type="transmembrane region" description="Helical" evidence="23">
    <location>
        <begin position="93"/>
        <end position="111"/>
    </location>
</feature>
<feature type="region of interest" description="Disordered" evidence="22">
    <location>
        <begin position="218"/>
        <end position="241"/>
    </location>
</feature>
<dbReference type="InterPro" id="IPR006414">
    <property type="entry name" value="P-type_ATPase_IID"/>
</dbReference>
<dbReference type="EC" id="7.2.2.3" evidence="19"/>
<feature type="transmembrane region" description="Helical" evidence="23">
    <location>
        <begin position="881"/>
        <end position="899"/>
    </location>
</feature>
<evidence type="ECO:0000256" key="5">
    <source>
        <dbReference type="ARBA" id="ARBA00022538"/>
    </source>
</evidence>
<comment type="subcellular location">
    <subcellularLocation>
        <location evidence="2">Cell membrane</location>
        <topology evidence="2">Multi-pass membrane protein</topology>
    </subcellularLocation>
</comment>
<evidence type="ECO:0000256" key="19">
    <source>
        <dbReference type="ARBA" id="ARBA00035029"/>
    </source>
</evidence>
<evidence type="ECO:0000256" key="13">
    <source>
        <dbReference type="ARBA" id="ARBA00022989"/>
    </source>
</evidence>
<dbReference type="Proteomes" id="UP000663853">
    <property type="component" value="Unassembled WGS sequence"/>
</dbReference>
<evidence type="ECO:0000256" key="6">
    <source>
        <dbReference type="ARBA" id="ARBA00022692"/>
    </source>
</evidence>
<feature type="transmembrane region" description="Helical" evidence="23">
    <location>
        <begin position="117"/>
        <end position="136"/>
    </location>
</feature>
<dbReference type="Gene3D" id="3.40.50.1000">
    <property type="entry name" value="HAD superfamily/HAD-like"/>
    <property type="match status" value="1"/>
</dbReference>
<keyword evidence="17" id="KW-0739">Sodium transport</keyword>
<dbReference type="Pfam" id="PF00122">
    <property type="entry name" value="E1-E2_ATPase"/>
    <property type="match status" value="1"/>
</dbReference>
<evidence type="ECO:0000256" key="14">
    <source>
        <dbReference type="ARBA" id="ARBA00023053"/>
    </source>
</evidence>
<dbReference type="Pfam" id="PF13246">
    <property type="entry name" value="Cation_ATPase"/>
    <property type="match status" value="1"/>
</dbReference>
<dbReference type="SFLD" id="SFLDG00002">
    <property type="entry name" value="C1.7:_P-type_atpase_like"/>
    <property type="match status" value="1"/>
</dbReference>
<evidence type="ECO:0000256" key="20">
    <source>
        <dbReference type="ARBA" id="ARBA00048599"/>
    </source>
</evidence>
<proteinExistence type="inferred from homology"/>
<dbReference type="GO" id="GO:0005886">
    <property type="term" value="C:plasma membrane"/>
    <property type="evidence" value="ECO:0007669"/>
    <property type="project" value="UniProtKB-SubCell"/>
</dbReference>
<evidence type="ECO:0000256" key="16">
    <source>
        <dbReference type="ARBA" id="ARBA00023136"/>
    </source>
</evidence>
<dbReference type="NCBIfam" id="TIGR01523">
    <property type="entry name" value="ATPase-IID_K-Na"/>
    <property type="match status" value="1"/>
</dbReference>
<evidence type="ECO:0000256" key="10">
    <source>
        <dbReference type="ARBA" id="ARBA00022842"/>
    </source>
</evidence>
<keyword evidence="9" id="KW-0067">ATP-binding</keyword>
<keyword evidence="3" id="KW-0813">Transport</keyword>
<comment type="cofactor">
    <cofactor evidence="1">
        <name>Mg(2+)</name>
        <dbReference type="ChEBI" id="CHEBI:18420"/>
    </cofactor>
</comment>
<evidence type="ECO:0000256" key="8">
    <source>
        <dbReference type="ARBA" id="ARBA00022741"/>
    </source>
</evidence>
<gene>
    <name evidence="25" type="ORF">RDB_LOCUS114242</name>
</gene>
<dbReference type="GO" id="GO:0006816">
    <property type="term" value="P:calcium ion transport"/>
    <property type="evidence" value="ECO:0007669"/>
    <property type="project" value="UniProtKB-ARBA"/>
</dbReference>
<keyword evidence="5" id="KW-0633">Potassium transport</keyword>
<dbReference type="SFLD" id="SFLDF00027">
    <property type="entry name" value="p-type_atpase"/>
    <property type="match status" value="1"/>
</dbReference>
<dbReference type="Gene3D" id="2.70.150.10">
    <property type="entry name" value="Calcium-transporting ATPase, cytoplasmic transduction domain A"/>
    <property type="match status" value="1"/>
</dbReference>
<dbReference type="InterPro" id="IPR008250">
    <property type="entry name" value="ATPase_P-typ_transduc_dom_A_sf"/>
</dbReference>
<dbReference type="AlphaFoldDB" id="A0A8H3HEG5"/>
<feature type="transmembrane region" description="Helical" evidence="23">
    <location>
        <begin position="330"/>
        <end position="351"/>
    </location>
</feature>
<keyword evidence="16 23" id="KW-0472">Membrane</keyword>
<dbReference type="PANTHER" id="PTHR42861">
    <property type="entry name" value="CALCIUM-TRANSPORTING ATPASE"/>
    <property type="match status" value="1"/>
</dbReference>
<dbReference type="InterPro" id="IPR004014">
    <property type="entry name" value="ATPase_P-typ_cation-transptr_N"/>
</dbReference>
<comment type="catalytic activity">
    <reaction evidence="20">
        <text>K(+)(in) + ATP + H2O = K(+)(out) + ADP + phosphate + H(+)</text>
        <dbReference type="Rhea" id="RHEA:75815"/>
        <dbReference type="ChEBI" id="CHEBI:15377"/>
        <dbReference type="ChEBI" id="CHEBI:15378"/>
        <dbReference type="ChEBI" id="CHEBI:29103"/>
        <dbReference type="ChEBI" id="CHEBI:30616"/>
        <dbReference type="ChEBI" id="CHEBI:43474"/>
        <dbReference type="ChEBI" id="CHEBI:456216"/>
    </reaction>
</comment>
<organism evidence="25 26">
    <name type="scientific">Rhizoctonia solani</name>
    <dbReference type="NCBI Taxonomy" id="456999"/>
    <lineage>
        <taxon>Eukaryota</taxon>
        <taxon>Fungi</taxon>
        <taxon>Dikarya</taxon>
        <taxon>Basidiomycota</taxon>
        <taxon>Agaricomycotina</taxon>
        <taxon>Agaricomycetes</taxon>
        <taxon>Cantharellales</taxon>
        <taxon>Ceratobasidiaceae</taxon>
        <taxon>Rhizoctonia</taxon>
    </lineage>
</organism>
<dbReference type="GO" id="GO:0008554">
    <property type="term" value="F:P-type sodium transporter activity"/>
    <property type="evidence" value="ECO:0007669"/>
    <property type="project" value="UniProtKB-EC"/>
</dbReference>
<evidence type="ECO:0000256" key="22">
    <source>
        <dbReference type="SAM" id="MobiDB-lite"/>
    </source>
</evidence>
<feature type="transmembrane region" description="Helical" evidence="23">
    <location>
        <begin position="969"/>
        <end position="990"/>
    </location>
</feature>
<comment type="caution">
    <text evidence="25">The sequence shown here is derived from an EMBL/GenBank/DDBJ whole genome shotgun (WGS) entry which is preliminary data.</text>
</comment>
<name>A0A8H3HEG5_9AGAM</name>
<evidence type="ECO:0000256" key="17">
    <source>
        <dbReference type="ARBA" id="ARBA00023201"/>
    </source>
</evidence>
<dbReference type="GO" id="GO:0006813">
    <property type="term" value="P:potassium ion transport"/>
    <property type="evidence" value="ECO:0007669"/>
    <property type="project" value="UniProtKB-KW"/>
</dbReference>
<dbReference type="Gene3D" id="1.20.1110.10">
    <property type="entry name" value="Calcium-transporting ATPase, transmembrane domain"/>
    <property type="match status" value="2"/>
</dbReference>
<accession>A0A8H3HEG5</accession>
<keyword evidence="7" id="KW-0479">Metal-binding</keyword>
<dbReference type="GO" id="GO:0016887">
    <property type="term" value="F:ATP hydrolysis activity"/>
    <property type="evidence" value="ECO:0007669"/>
    <property type="project" value="InterPro"/>
</dbReference>
<dbReference type="SFLD" id="SFLDS00003">
    <property type="entry name" value="Haloacid_Dehalogenase"/>
    <property type="match status" value="1"/>
</dbReference>
<evidence type="ECO:0000256" key="9">
    <source>
        <dbReference type="ARBA" id="ARBA00022840"/>
    </source>
</evidence>
<keyword evidence="11" id="KW-0630">Potassium</keyword>
<evidence type="ECO:0000256" key="4">
    <source>
        <dbReference type="ARBA" id="ARBA00022475"/>
    </source>
</evidence>
<comment type="catalytic activity">
    <reaction evidence="21">
        <text>Na(+)(in) + ATP + H2O = Na(+)(out) + ADP + phosphate + H(+)</text>
        <dbReference type="Rhea" id="RHEA:14633"/>
        <dbReference type="ChEBI" id="CHEBI:15377"/>
        <dbReference type="ChEBI" id="CHEBI:15378"/>
        <dbReference type="ChEBI" id="CHEBI:29101"/>
        <dbReference type="ChEBI" id="CHEBI:30616"/>
        <dbReference type="ChEBI" id="CHEBI:43474"/>
        <dbReference type="ChEBI" id="CHEBI:456216"/>
        <dbReference type="EC" id="7.2.2.3"/>
    </reaction>
    <physiologicalReaction direction="left-to-right" evidence="21">
        <dbReference type="Rhea" id="RHEA:14634"/>
    </physiologicalReaction>
</comment>
<feature type="transmembrane region" description="Helical" evidence="23">
    <location>
        <begin position="1011"/>
        <end position="1033"/>
    </location>
</feature>
<feature type="transmembrane region" description="Helical" evidence="23">
    <location>
        <begin position="845"/>
        <end position="869"/>
    </location>
</feature>
<dbReference type="FunFam" id="1.20.1110.10:FF:000015">
    <property type="entry name" value="Sodium ion P-type ATPase"/>
    <property type="match status" value="1"/>
</dbReference>
<dbReference type="FunFam" id="3.40.50.1000:FF:000028">
    <property type="entry name" value="Calcium-transporting P-type ATPase, putative"/>
    <property type="match status" value="1"/>
</dbReference>
<dbReference type="InterPro" id="IPR023298">
    <property type="entry name" value="ATPase_P-typ_TM_dom_sf"/>
</dbReference>
<dbReference type="SUPFAM" id="SSF56784">
    <property type="entry name" value="HAD-like"/>
    <property type="match status" value="1"/>
</dbReference>
<evidence type="ECO:0000313" key="26">
    <source>
        <dbReference type="Proteomes" id="UP000663853"/>
    </source>
</evidence>
<dbReference type="InterPro" id="IPR059000">
    <property type="entry name" value="ATPase_P-type_domA"/>
</dbReference>
<reference evidence="25" key="1">
    <citation type="submission" date="2021-01" db="EMBL/GenBank/DDBJ databases">
        <authorList>
            <person name="Kaushik A."/>
        </authorList>
    </citation>
    <scope>NUCLEOTIDE SEQUENCE</scope>
    <source>
        <strain evidence="25">AG6-10EEA</strain>
    </source>
</reference>
<keyword evidence="10" id="KW-0460">Magnesium</keyword>
<dbReference type="InterPro" id="IPR001757">
    <property type="entry name" value="P_typ_ATPase"/>
</dbReference>
<dbReference type="NCBIfam" id="TIGR01494">
    <property type="entry name" value="ATPase_P-type"/>
    <property type="match status" value="3"/>
</dbReference>
<evidence type="ECO:0000256" key="12">
    <source>
        <dbReference type="ARBA" id="ARBA00022967"/>
    </source>
</evidence>
<sequence>MGLFTRKRFGKSYTIDERAVNAKGKQQQPQPGQIPLSERAHLLDGAAIIRKLRSSEHDGLTNEEAERRLEEYGENALDDEGGVSALKVLIRQMANALTLVLVAACALSWGVQDWIEGAVITAVILLNVTVGFIQEYKAEKTMDSLRSLSSPTALVMRGGEAQTIPSRHVVPGDIVMVKLGDVVPADMRVITAANVECDEALLTGEALPVAKVVHRLHHGADRKPPADDSAGPDPDQVHSDGDVGVGDRINMLFSSANVVKGRATGIVVATGMGTQVGAIATAMKKKKGSRVPKTTGDGQKISMHKRAKEHIMVFLGLRSGTPLQIKLSKLAYLLFGCAIILAIIVFSVARFHVTNEVAIYAIALGIAIIPESLIAVLTITMSAGTSRMAKQHVIVRKLNALEALGGVTDVCSDKTGTLTQGKMVVRKLWIASGLVDNNEKISGSGIGQGSRTFSVEAGSEALRPEGRVFENIPGESEDEKIIKPGSLDSGLRAIVECASLCNVATISQNKEGVWKSTGDPTEVALQVLAHKLQLGRPKLARVQSEEDGEEGTEIDDKRDGRRYRLIVEYPFDSELKRMSVVYADRERPNENLVLLKGAVENVLAASTNCLSNPSSGIEDVVPLTETLRAATMAQTETLAAQGLRVLALSARRATTTGSSDGNPSREDIEREMTFLGLAGIYDPPRPESRDAVRACRAAGITVHMLTGDHAATAAAIAREIEIVGPDARVGGKDGQIMTAAEFDRLTDEEIDQLPELPLVIARCAPQTKVRMIEAGSRRRKYMAMTGDGVNDAPSLKLAPVGIAMGMGGSDVAKDASDLVLTDDNFDSIRSAISEGRRIFDNIQRFVLHLLTTNVAEVVLLVIGLCFIDGQGASVFPLSPLAILWINMVTSSPPAFGLGLEKPAVNIMKRPPHNIKTGVFTLQVIGDVLFYGFVMGATSLAAFVIVVYGANDGNLGQECNRGLHDGCNAVFRARSTVFATLIFQILFYAWELKALDRSMFNITPDRFFAKDLWANQILFWSVVIGCASVPLAIYVPGLNTRVFYQSGITWEWGIIVGMTLVFIVSAELWKIFVRSSRWYNHMGENHGWAATADVVRPSSRKRTRGDSASFTGSETLDLGEKSREDKEAKEHQQQEKFGGQRV</sequence>
<feature type="region of interest" description="Disordered" evidence="22">
    <location>
        <begin position="1098"/>
        <end position="1141"/>
    </location>
</feature>
<dbReference type="InterPro" id="IPR006068">
    <property type="entry name" value="ATPase_P-typ_cation-transptr_C"/>
</dbReference>
<dbReference type="EMBL" id="CAJMXA010003549">
    <property type="protein sequence ID" value="CAE6502408.1"/>
    <property type="molecule type" value="Genomic_DNA"/>
</dbReference>
<evidence type="ECO:0000256" key="2">
    <source>
        <dbReference type="ARBA" id="ARBA00004651"/>
    </source>
</evidence>
<dbReference type="Pfam" id="PF00690">
    <property type="entry name" value="Cation_ATPase_N"/>
    <property type="match status" value="1"/>
</dbReference>
<dbReference type="InterPro" id="IPR036412">
    <property type="entry name" value="HAD-like_sf"/>
</dbReference>
<keyword evidence="4" id="KW-1003">Cell membrane</keyword>
<evidence type="ECO:0000256" key="3">
    <source>
        <dbReference type="ARBA" id="ARBA00022448"/>
    </source>
</evidence>
<dbReference type="GO" id="GO:0046872">
    <property type="term" value="F:metal ion binding"/>
    <property type="evidence" value="ECO:0007669"/>
    <property type="project" value="UniProtKB-KW"/>
</dbReference>
<keyword evidence="12" id="KW-1278">Translocase</keyword>
<dbReference type="PRINTS" id="PR00120">
    <property type="entry name" value="HATPASE"/>
</dbReference>
<evidence type="ECO:0000256" key="21">
    <source>
        <dbReference type="ARBA" id="ARBA00049499"/>
    </source>
</evidence>
<evidence type="ECO:0000256" key="7">
    <source>
        <dbReference type="ARBA" id="ARBA00022723"/>
    </source>
</evidence>
<evidence type="ECO:0000256" key="11">
    <source>
        <dbReference type="ARBA" id="ARBA00022958"/>
    </source>
</evidence>
<dbReference type="Gene3D" id="3.40.1110.10">
    <property type="entry name" value="Calcium-transporting ATPase, cytoplasmic domain N"/>
    <property type="match status" value="1"/>
</dbReference>
<evidence type="ECO:0000313" key="25">
    <source>
        <dbReference type="EMBL" id="CAE6502408.1"/>
    </source>
</evidence>
<comment type="similarity">
    <text evidence="18">Belongs to the cation transport ATPase (P-type) (TC 3.A.3) family. Type IID subfamily.</text>
</comment>
<dbReference type="InterPro" id="IPR023214">
    <property type="entry name" value="HAD_sf"/>
</dbReference>
<dbReference type="Pfam" id="PF00689">
    <property type="entry name" value="Cation_ATPase_C"/>
    <property type="match status" value="1"/>
</dbReference>
<keyword evidence="14" id="KW-0915">Sodium</keyword>
<feature type="transmembrane region" description="Helical" evidence="23">
    <location>
        <begin position="1053"/>
        <end position="1072"/>
    </location>
</feature>
<evidence type="ECO:0000256" key="15">
    <source>
        <dbReference type="ARBA" id="ARBA00023065"/>
    </source>
</evidence>
<feature type="transmembrane region" description="Helical" evidence="23">
    <location>
        <begin position="357"/>
        <end position="380"/>
    </location>
</feature>
<keyword evidence="13 23" id="KW-1133">Transmembrane helix</keyword>
<dbReference type="InterPro" id="IPR023299">
    <property type="entry name" value="ATPase_P-typ_cyto_dom_N"/>
</dbReference>
<dbReference type="InterPro" id="IPR018303">
    <property type="entry name" value="ATPase_P-typ_P_site"/>
</dbReference>
<dbReference type="PRINTS" id="PR00119">
    <property type="entry name" value="CATATPASE"/>
</dbReference>